<dbReference type="InterPro" id="IPR002401">
    <property type="entry name" value="Cyt_P450_E_grp-I"/>
</dbReference>
<keyword evidence="5" id="KW-1185">Reference proteome</keyword>
<dbReference type="GO" id="GO:0033781">
    <property type="term" value="F:cholesterol 24-hydroxylase activity"/>
    <property type="evidence" value="ECO:0007669"/>
    <property type="project" value="InterPro"/>
</dbReference>
<reference evidence="4" key="1">
    <citation type="submission" date="2020-04" db="EMBL/GenBank/DDBJ databases">
        <authorList>
            <person name="Alioto T."/>
            <person name="Alioto T."/>
            <person name="Gomez Garrido J."/>
        </authorList>
    </citation>
    <scope>NUCLEOTIDE SEQUENCE</scope>
    <source>
        <strain evidence="4">A484AB</strain>
    </source>
</reference>
<proteinExistence type="inferred from homology"/>
<dbReference type="EMBL" id="CACRXK020029557">
    <property type="protein sequence ID" value="CAB4042147.1"/>
    <property type="molecule type" value="Genomic_DNA"/>
</dbReference>
<keyword evidence="2 3" id="KW-0408">Iron</keyword>
<keyword evidence="3" id="KW-0503">Monooxygenase</keyword>
<dbReference type="GO" id="GO:0005506">
    <property type="term" value="F:iron ion binding"/>
    <property type="evidence" value="ECO:0007669"/>
    <property type="project" value="InterPro"/>
</dbReference>
<dbReference type="GO" id="GO:0020037">
    <property type="term" value="F:heme binding"/>
    <property type="evidence" value="ECO:0007669"/>
    <property type="project" value="InterPro"/>
</dbReference>
<dbReference type="PROSITE" id="PS00086">
    <property type="entry name" value="CYTOCHROME_P450"/>
    <property type="match status" value="1"/>
</dbReference>
<name>A0A6S7KBK6_PARCT</name>
<evidence type="ECO:0000313" key="4">
    <source>
        <dbReference type="EMBL" id="CAB4042147.1"/>
    </source>
</evidence>
<sequence length="189" mass="21321">MDTTGNNLCFTALSIGLNPDVENRLRKEIDTVIGESEEIKAKDIMSMQYLTQVVKESLRLHPPTPALTRRTDKDTLIGSVMIPGDTPIMVNPYAIQTHPDYWEDPHDFKPERFASVENLHPYAYFPFSLGPRRCIAPQLADLQVKLVIARLLKKFKFKLLPGQTLKLAENISFGPVGTVRCTLAFADQH</sequence>
<dbReference type="InterPro" id="IPR017972">
    <property type="entry name" value="Cyt_P450_CS"/>
</dbReference>
<dbReference type="Pfam" id="PF00067">
    <property type="entry name" value="p450"/>
    <property type="match status" value="1"/>
</dbReference>
<keyword evidence="2 3" id="KW-0349">Heme</keyword>
<dbReference type="OrthoDB" id="1470350at2759"/>
<dbReference type="InterPro" id="IPR036396">
    <property type="entry name" value="Cyt_P450_sf"/>
</dbReference>
<evidence type="ECO:0000313" key="5">
    <source>
        <dbReference type="Proteomes" id="UP001152795"/>
    </source>
</evidence>
<gene>
    <name evidence="4" type="ORF">PACLA_8A025962</name>
</gene>
<dbReference type="Gene3D" id="1.10.630.10">
    <property type="entry name" value="Cytochrome P450"/>
    <property type="match status" value="1"/>
</dbReference>
<dbReference type="InterPro" id="IPR001128">
    <property type="entry name" value="Cyt_P450"/>
</dbReference>
<evidence type="ECO:0000256" key="3">
    <source>
        <dbReference type="RuleBase" id="RU000461"/>
    </source>
</evidence>
<keyword evidence="2 3" id="KW-0479">Metal-binding</keyword>
<accession>A0A6S7KBK6</accession>
<keyword evidence="3" id="KW-0560">Oxidoreductase</keyword>
<feature type="binding site" description="axial binding residue" evidence="2">
    <location>
        <position position="134"/>
    </location>
    <ligand>
        <name>heme</name>
        <dbReference type="ChEBI" id="CHEBI:30413"/>
    </ligand>
    <ligandPart>
        <name>Fe</name>
        <dbReference type="ChEBI" id="CHEBI:18248"/>
    </ligandPart>
</feature>
<dbReference type="SUPFAM" id="SSF48264">
    <property type="entry name" value="Cytochrome P450"/>
    <property type="match status" value="1"/>
</dbReference>
<dbReference type="PRINTS" id="PR00385">
    <property type="entry name" value="P450"/>
</dbReference>
<evidence type="ECO:0000256" key="1">
    <source>
        <dbReference type="ARBA" id="ARBA00010617"/>
    </source>
</evidence>
<dbReference type="InterPro" id="IPR039983">
    <property type="entry name" value="CYP46A1"/>
</dbReference>
<dbReference type="Proteomes" id="UP001152795">
    <property type="component" value="Unassembled WGS sequence"/>
</dbReference>
<comment type="cofactor">
    <cofactor evidence="2">
        <name>heme</name>
        <dbReference type="ChEBI" id="CHEBI:30413"/>
    </cofactor>
</comment>
<dbReference type="PANTHER" id="PTHR24293">
    <property type="entry name" value="CYTOCHROME P450 FAMILY 46 SUBFAMILY A"/>
    <property type="match status" value="1"/>
</dbReference>
<dbReference type="GO" id="GO:0006707">
    <property type="term" value="P:cholesterol catabolic process"/>
    <property type="evidence" value="ECO:0007669"/>
    <property type="project" value="InterPro"/>
</dbReference>
<dbReference type="AlphaFoldDB" id="A0A6S7KBK6"/>
<protein>
    <submittedName>
        <fullName evidence="4">Cholesterol 24-hydroxylase</fullName>
    </submittedName>
</protein>
<comment type="similarity">
    <text evidence="1 3">Belongs to the cytochrome P450 family.</text>
</comment>
<evidence type="ECO:0000256" key="2">
    <source>
        <dbReference type="PIRSR" id="PIRSR602401-1"/>
    </source>
</evidence>
<organism evidence="4 5">
    <name type="scientific">Paramuricea clavata</name>
    <name type="common">Red gorgonian</name>
    <name type="synonym">Violescent sea-whip</name>
    <dbReference type="NCBI Taxonomy" id="317549"/>
    <lineage>
        <taxon>Eukaryota</taxon>
        <taxon>Metazoa</taxon>
        <taxon>Cnidaria</taxon>
        <taxon>Anthozoa</taxon>
        <taxon>Octocorallia</taxon>
        <taxon>Malacalcyonacea</taxon>
        <taxon>Plexauridae</taxon>
        <taxon>Paramuricea</taxon>
    </lineage>
</organism>
<comment type="caution">
    <text evidence="4">The sequence shown here is derived from an EMBL/GenBank/DDBJ whole genome shotgun (WGS) entry which is preliminary data.</text>
</comment>
<dbReference type="PANTHER" id="PTHR24293:SF0">
    <property type="entry name" value="CYP46A1 PROTEIN-RELATED"/>
    <property type="match status" value="1"/>
</dbReference>
<dbReference type="PRINTS" id="PR00463">
    <property type="entry name" value="EP450I"/>
</dbReference>